<name>A0A1I5LC17_9PSEU</name>
<dbReference type="InterPro" id="IPR036291">
    <property type="entry name" value="NAD(P)-bd_dom_sf"/>
</dbReference>
<dbReference type="EMBL" id="FOWC01000003">
    <property type="protein sequence ID" value="SFO94798.1"/>
    <property type="molecule type" value="Genomic_DNA"/>
</dbReference>
<keyword evidence="6" id="KW-1185">Reference proteome</keyword>
<dbReference type="PRINTS" id="PR00081">
    <property type="entry name" value="GDHRDH"/>
</dbReference>
<dbReference type="OrthoDB" id="3676637at2"/>
<reference evidence="4 5" key="1">
    <citation type="submission" date="2016-10" db="EMBL/GenBank/DDBJ databases">
        <authorList>
            <person name="de Groot N.N."/>
        </authorList>
    </citation>
    <scope>NUCLEOTIDE SEQUENCE [LARGE SCALE GENOMIC DNA]</scope>
    <source>
        <strain evidence="4 5">DSM 44637</strain>
    </source>
</reference>
<evidence type="ECO:0000256" key="2">
    <source>
        <dbReference type="ARBA" id="ARBA00023002"/>
    </source>
</evidence>
<dbReference type="InterPro" id="IPR002347">
    <property type="entry name" value="SDR_fam"/>
</dbReference>
<dbReference type="AlphaFoldDB" id="A0A1I5LC17"/>
<comment type="similarity">
    <text evidence="1">Belongs to the short-chain dehydrogenases/reductases (SDR) family.</text>
</comment>
<dbReference type="SUPFAM" id="SSF51735">
    <property type="entry name" value="NAD(P)-binding Rossmann-fold domains"/>
    <property type="match status" value="1"/>
</dbReference>
<evidence type="ECO:0000256" key="1">
    <source>
        <dbReference type="ARBA" id="ARBA00006484"/>
    </source>
</evidence>
<evidence type="ECO:0000313" key="6">
    <source>
        <dbReference type="Proteomes" id="UP000470404"/>
    </source>
</evidence>
<dbReference type="PANTHER" id="PTHR43008">
    <property type="entry name" value="BENZIL REDUCTASE"/>
    <property type="match status" value="1"/>
</dbReference>
<dbReference type="EMBL" id="JAAGNC010000021">
    <property type="protein sequence ID" value="NEC54547.1"/>
    <property type="molecule type" value="Genomic_DNA"/>
</dbReference>
<evidence type="ECO:0000313" key="5">
    <source>
        <dbReference type="Proteomes" id="UP000199137"/>
    </source>
</evidence>
<protein>
    <submittedName>
        <fullName evidence="3">SDR family oxidoreductase</fullName>
    </submittedName>
    <submittedName>
        <fullName evidence="4">Short-chain dehydrogenase</fullName>
    </submittedName>
</protein>
<reference evidence="3 6" key="2">
    <citation type="submission" date="2020-01" db="EMBL/GenBank/DDBJ databases">
        <title>Insect and environment-associated Actinomycetes.</title>
        <authorList>
            <person name="Currrie C."/>
            <person name="Chevrette M."/>
            <person name="Carlson C."/>
            <person name="Stubbendieck R."/>
            <person name="Wendt-Pienkowski E."/>
        </authorList>
    </citation>
    <scope>NUCLEOTIDE SEQUENCE [LARGE SCALE GENOMIC DNA]</scope>
    <source>
        <strain evidence="3 6">SID8386</strain>
    </source>
</reference>
<proteinExistence type="inferred from homology"/>
<dbReference type="RefSeq" id="WP_067581483.1">
    <property type="nucleotide sequence ID" value="NZ_FOWC01000003.1"/>
</dbReference>
<keyword evidence="2" id="KW-0560">Oxidoreductase</keyword>
<gene>
    <name evidence="3" type="ORF">G3I59_02750</name>
    <name evidence="4" type="ORF">SAMN05421854_103531</name>
</gene>
<evidence type="ECO:0000313" key="4">
    <source>
        <dbReference type="EMBL" id="SFO94798.1"/>
    </source>
</evidence>
<dbReference type="STRING" id="112413.SAMN05421854_103531"/>
<dbReference type="Proteomes" id="UP000199137">
    <property type="component" value="Unassembled WGS sequence"/>
</dbReference>
<sequence length="257" mass="26267">MPRTVVVTGASSGIGAALSGLLAERGDQVLGVDLAGSDVDADLSTPRGRAAAAEEVGKRTGHVDAVVACAGTANPGEAMVTVNYFGSTEFVEALQPLLAKSEGPRVVLVGSISGTQPNDPAVVEGCLRGDEQAALTAAREAIADNRALQLYPSSKSAIAQWARRTSVSAGWADAGIAVNVVAPGVVRTPMTDELFADPKMKAVMDKAVPMPLHGYAAAEDVARVLAYFADAATTHITGQVVYVDGGAEATLRPAAHY</sequence>
<dbReference type="Pfam" id="PF00106">
    <property type="entry name" value="adh_short"/>
    <property type="match status" value="1"/>
</dbReference>
<dbReference type="PANTHER" id="PTHR43008:SF4">
    <property type="entry name" value="CHAIN DEHYDROGENASE, PUTATIVE (AFU_ORTHOLOGUE AFUA_4G08710)-RELATED"/>
    <property type="match status" value="1"/>
</dbReference>
<dbReference type="Proteomes" id="UP000470404">
    <property type="component" value="Unassembled WGS sequence"/>
</dbReference>
<dbReference type="Gene3D" id="3.40.50.720">
    <property type="entry name" value="NAD(P)-binding Rossmann-like Domain"/>
    <property type="match status" value="1"/>
</dbReference>
<dbReference type="GO" id="GO:0050664">
    <property type="term" value="F:oxidoreductase activity, acting on NAD(P)H, oxygen as acceptor"/>
    <property type="evidence" value="ECO:0007669"/>
    <property type="project" value="TreeGrafter"/>
</dbReference>
<accession>A0A1I5LC17</accession>
<organism evidence="4 5">
    <name type="scientific">Amycolatopsis rubida</name>
    <dbReference type="NCBI Taxonomy" id="112413"/>
    <lineage>
        <taxon>Bacteria</taxon>
        <taxon>Bacillati</taxon>
        <taxon>Actinomycetota</taxon>
        <taxon>Actinomycetes</taxon>
        <taxon>Pseudonocardiales</taxon>
        <taxon>Pseudonocardiaceae</taxon>
        <taxon>Amycolatopsis</taxon>
    </lineage>
</organism>
<evidence type="ECO:0000313" key="3">
    <source>
        <dbReference type="EMBL" id="NEC54547.1"/>
    </source>
</evidence>
<dbReference type="Pfam" id="PF13561">
    <property type="entry name" value="adh_short_C2"/>
    <property type="match status" value="1"/>
</dbReference>